<dbReference type="EMBL" id="LFJN01000045">
    <property type="protein sequence ID" value="KPI35068.1"/>
    <property type="molecule type" value="Genomic_DNA"/>
</dbReference>
<feature type="compositionally biased region" description="Polar residues" evidence="1">
    <location>
        <begin position="420"/>
        <end position="455"/>
    </location>
</feature>
<feature type="region of interest" description="Disordered" evidence="1">
    <location>
        <begin position="111"/>
        <end position="160"/>
    </location>
</feature>
<dbReference type="Proteomes" id="UP000038010">
    <property type="component" value="Unassembled WGS sequence"/>
</dbReference>
<feature type="compositionally biased region" description="Polar residues" evidence="1">
    <location>
        <begin position="540"/>
        <end position="556"/>
    </location>
</feature>
<feature type="compositionally biased region" description="Basic and acidic residues" evidence="1">
    <location>
        <begin position="396"/>
        <end position="405"/>
    </location>
</feature>
<sequence length="556" mass="59411">MERSSGATKDEIWRFQEALTELSNTQSQHTERIMRLEKRLDDGARPKNAWPPASPFPSILGGSHTESTLNPAAEAFRNFDADIGISALSLDTAEDQRRAAASRANSVRFDESANNHYGSSRQSIDLPTRTGSGLGSHPLSERSSSHRSDGRSSNTAFGRTNSFGLESSRLLGSIHNSPKVAANPPPGFFVLGPCPSIIRCWLTETFSNDSLLYAALCTGAASSSVGVQVLQQLGLTDQIVDEGGFRKIKLPVYLTEARIQQASRSSSPHLTHQVPTLFVKFVVVEGSQDDNAIQIIIGSDVLRAHSGDVFFSQDKLSILDDDRNQLSVPLVRPEDDASYKYLTTSSRRLPPSTTTVRQTGLESFGAGIIGQASKLEGTQAPISPPPQSPATGTFTERVDTRREESVEPTPRTSADILQADSKSATESDQSASNPVSKSSSGVWGTSWRSGSTQPASEAKNAASSYSRPAPSRTMKVLRPSKGSGNATRTTSTSNPFLNGPDPRSEDPPPQRKASLSDIKPTTSAPTRTNPVGSGSAFGWLNSSGGQRTTSAANNAH</sequence>
<dbReference type="GeneID" id="28739426"/>
<dbReference type="AlphaFoldDB" id="A0A0N0NHX3"/>
<feature type="compositionally biased region" description="Low complexity" evidence="1">
    <location>
        <begin position="461"/>
        <end position="472"/>
    </location>
</feature>
<feature type="compositionally biased region" description="Polar residues" evidence="1">
    <location>
        <begin position="519"/>
        <end position="532"/>
    </location>
</feature>
<gene>
    <name evidence="2" type="ORF">AB675_7197</name>
</gene>
<dbReference type="STRING" id="1664694.A0A0N0NHX3"/>
<dbReference type="OrthoDB" id="5369841at2759"/>
<dbReference type="VEuPathDB" id="FungiDB:AB675_7197"/>
<proteinExistence type="predicted"/>
<dbReference type="RefSeq" id="XP_017995031.1">
    <property type="nucleotide sequence ID" value="XM_018147546.1"/>
</dbReference>
<reference evidence="2 3" key="1">
    <citation type="submission" date="2015-06" db="EMBL/GenBank/DDBJ databases">
        <title>Draft genome of the ant-associated black yeast Phialophora attae CBS 131958.</title>
        <authorList>
            <person name="Moreno L.F."/>
            <person name="Stielow B.J."/>
            <person name="de Hoog S."/>
            <person name="Vicente V.A."/>
            <person name="Weiss V.A."/>
            <person name="de Vries M."/>
            <person name="Cruz L.M."/>
            <person name="Souza E.M."/>
        </authorList>
    </citation>
    <scope>NUCLEOTIDE SEQUENCE [LARGE SCALE GENOMIC DNA]</scope>
    <source>
        <strain evidence="2 3">CBS 131958</strain>
    </source>
</reference>
<evidence type="ECO:0008006" key="4">
    <source>
        <dbReference type="Google" id="ProtNLM"/>
    </source>
</evidence>
<organism evidence="2 3">
    <name type="scientific">Cyphellophora attinorum</name>
    <dbReference type="NCBI Taxonomy" id="1664694"/>
    <lineage>
        <taxon>Eukaryota</taxon>
        <taxon>Fungi</taxon>
        <taxon>Dikarya</taxon>
        <taxon>Ascomycota</taxon>
        <taxon>Pezizomycotina</taxon>
        <taxon>Eurotiomycetes</taxon>
        <taxon>Chaetothyriomycetidae</taxon>
        <taxon>Chaetothyriales</taxon>
        <taxon>Cyphellophoraceae</taxon>
        <taxon>Cyphellophora</taxon>
    </lineage>
</organism>
<feature type="compositionally biased region" description="Basic and acidic residues" evidence="1">
    <location>
        <begin position="139"/>
        <end position="150"/>
    </location>
</feature>
<comment type="caution">
    <text evidence="2">The sequence shown here is derived from an EMBL/GenBank/DDBJ whole genome shotgun (WGS) entry which is preliminary data.</text>
</comment>
<evidence type="ECO:0000313" key="3">
    <source>
        <dbReference type="Proteomes" id="UP000038010"/>
    </source>
</evidence>
<evidence type="ECO:0000313" key="2">
    <source>
        <dbReference type="EMBL" id="KPI35068.1"/>
    </source>
</evidence>
<feature type="region of interest" description="Disordered" evidence="1">
    <location>
        <begin position="377"/>
        <end position="556"/>
    </location>
</feature>
<accession>A0A0N0NHX3</accession>
<feature type="compositionally biased region" description="Polar residues" evidence="1">
    <location>
        <begin position="482"/>
        <end position="496"/>
    </location>
</feature>
<evidence type="ECO:0000256" key="1">
    <source>
        <dbReference type="SAM" id="MobiDB-lite"/>
    </source>
</evidence>
<feature type="compositionally biased region" description="Polar residues" evidence="1">
    <location>
        <begin position="114"/>
        <end position="131"/>
    </location>
</feature>
<keyword evidence="3" id="KW-1185">Reference proteome</keyword>
<protein>
    <recommendedName>
        <fullName evidence="4">Ubiquitin carboxyl-terminal hydrolase 19</fullName>
    </recommendedName>
</protein>
<name>A0A0N0NHX3_9EURO</name>